<gene>
    <name evidence="2" type="ORF">T02_14205</name>
</gene>
<reference evidence="2 3" key="1">
    <citation type="submission" date="2015-05" db="EMBL/GenBank/DDBJ databases">
        <title>Evolution of Trichinella species and genotypes.</title>
        <authorList>
            <person name="Korhonen P.K."/>
            <person name="Edoardo P."/>
            <person name="Giuseppe L.R."/>
            <person name="Gasser R.B."/>
        </authorList>
    </citation>
    <scope>NUCLEOTIDE SEQUENCE [LARGE SCALE GENOMIC DNA]</scope>
    <source>
        <strain evidence="2">ISS10</strain>
    </source>
</reference>
<dbReference type="AlphaFoldDB" id="A0A0V1L5Q1"/>
<keyword evidence="1" id="KW-0472">Membrane</keyword>
<evidence type="ECO:0000313" key="3">
    <source>
        <dbReference type="Proteomes" id="UP000054721"/>
    </source>
</evidence>
<comment type="caution">
    <text evidence="2">The sequence shown here is derived from an EMBL/GenBank/DDBJ whole genome shotgun (WGS) entry which is preliminary data.</text>
</comment>
<keyword evidence="1" id="KW-0812">Transmembrane</keyword>
<proteinExistence type="predicted"/>
<sequence>MLYNCEMHLNELESVFLDNNGSDCLKTCPAIICPWQLVWLFRVIRGFAFACLVFSVFLYGRLWLIAYYVTRKMNVDVKVKFTVQL</sequence>
<dbReference type="EMBL" id="JYDW01000128">
    <property type="protein sequence ID" value="KRZ54858.1"/>
    <property type="molecule type" value="Genomic_DNA"/>
</dbReference>
<name>A0A0V1L5Q1_9BILA</name>
<keyword evidence="3" id="KW-1185">Reference proteome</keyword>
<protein>
    <submittedName>
        <fullName evidence="2">Uncharacterized protein</fullName>
    </submittedName>
</protein>
<keyword evidence="1" id="KW-1133">Transmembrane helix</keyword>
<accession>A0A0V1L5Q1</accession>
<evidence type="ECO:0000256" key="1">
    <source>
        <dbReference type="SAM" id="Phobius"/>
    </source>
</evidence>
<organism evidence="2 3">
    <name type="scientific">Trichinella nativa</name>
    <dbReference type="NCBI Taxonomy" id="6335"/>
    <lineage>
        <taxon>Eukaryota</taxon>
        <taxon>Metazoa</taxon>
        <taxon>Ecdysozoa</taxon>
        <taxon>Nematoda</taxon>
        <taxon>Enoplea</taxon>
        <taxon>Dorylaimia</taxon>
        <taxon>Trichinellida</taxon>
        <taxon>Trichinellidae</taxon>
        <taxon>Trichinella</taxon>
    </lineage>
</organism>
<evidence type="ECO:0000313" key="2">
    <source>
        <dbReference type="EMBL" id="KRZ54858.1"/>
    </source>
</evidence>
<feature type="transmembrane region" description="Helical" evidence="1">
    <location>
        <begin position="47"/>
        <end position="70"/>
    </location>
</feature>
<dbReference type="Proteomes" id="UP000054721">
    <property type="component" value="Unassembled WGS sequence"/>
</dbReference>
<dbReference type="OrthoDB" id="3245100at2759"/>